<name>A0A9X6STK7_BACCE</name>
<dbReference type="EMBL" id="NVMX01000101">
    <property type="protein sequence ID" value="PDZ94856.1"/>
    <property type="molecule type" value="Genomic_DNA"/>
</dbReference>
<feature type="transmembrane region" description="Helical" evidence="1">
    <location>
        <begin position="15"/>
        <end position="36"/>
    </location>
</feature>
<keyword evidence="1" id="KW-1133">Transmembrane helix</keyword>
<dbReference type="AlphaFoldDB" id="A0A9X6STK7"/>
<dbReference type="Pfam" id="PF26449">
    <property type="entry name" value="DUF8128"/>
    <property type="match status" value="1"/>
</dbReference>
<reference evidence="3 4" key="1">
    <citation type="submission" date="2017-09" db="EMBL/GenBank/DDBJ databases">
        <title>Large-scale bioinformatics analysis of Bacillus genomes uncovers conserved roles of natural products in bacterial physiology.</title>
        <authorList>
            <consortium name="Agbiome Team Llc"/>
            <person name="Bleich R.M."/>
            <person name="Grubbs K.J."/>
            <person name="Santa Maria K.C."/>
            <person name="Allen S.E."/>
            <person name="Farag S."/>
            <person name="Shank E.A."/>
            <person name="Bowers A."/>
        </authorList>
    </citation>
    <scope>NUCLEOTIDE SEQUENCE [LARGE SCALE GENOMIC DNA]</scope>
    <source>
        <strain evidence="3 4">AFS092789</strain>
    </source>
</reference>
<feature type="domain" description="DUF8128" evidence="2">
    <location>
        <begin position="42"/>
        <end position="379"/>
    </location>
</feature>
<evidence type="ECO:0000313" key="4">
    <source>
        <dbReference type="Proteomes" id="UP000219922"/>
    </source>
</evidence>
<feature type="transmembrane region" description="Helical" evidence="1">
    <location>
        <begin position="239"/>
        <end position="261"/>
    </location>
</feature>
<dbReference type="Proteomes" id="UP000219922">
    <property type="component" value="Unassembled WGS sequence"/>
</dbReference>
<evidence type="ECO:0000259" key="2">
    <source>
        <dbReference type="Pfam" id="PF26449"/>
    </source>
</evidence>
<evidence type="ECO:0000313" key="3">
    <source>
        <dbReference type="EMBL" id="PDZ94856.1"/>
    </source>
</evidence>
<dbReference type="RefSeq" id="WP_098006534.1">
    <property type="nucleotide sequence ID" value="NZ_NVMX01000101.1"/>
</dbReference>
<keyword evidence="1" id="KW-0812">Transmembrane</keyword>
<organism evidence="3 4">
    <name type="scientific">Bacillus cereus</name>
    <dbReference type="NCBI Taxonomy" id="1396"/>
    <lineage>
        <taxon>Bacteria</taxon>
        <taxon>Bacillati</taxon>
        <taxon>Bacillota</taxon>
        <taxon>Bacilli</taxon>
        <taxon>Bacillales</taxon>
        <taxon>Bacillaceae</taxon>
        <taxon>Bacillus</taxon>
        <taxon>Bacillus cereus group</taxon>
    </lineage>
</organism>
<dbReference type="InterPro" id="IPR058441">
    <property type="entry name" value="DUF8128"/>
</dbReference>
<proteinExistence type="predicted"/>
<protein>
    <recommendedName>
        <fullName evidence="2">DUF8128 domain-containing protein</fullName>
    </recommendedName>
</protein>
<comment type="caution">
    <text evidence="3">The sequence shown here is derived from an EMBL/GenBank/DDBJ whole genome shotgun (WGS) entry which is preliminary data.</text>
</comment>
<sequence length="434" mass="49922">MNKNLSGATQGTQDVVVILAILLVLYTIFYIGFLFYKNYLMKKEAKTGVILEISLEKDSEQNPFAIEQLWTSFHGLYLPWHKRIFKSQPFFSFEIKSENTMKTKQKNITFNIWVPEEYKKFIVQRVLSIYPAAEIKVLKKDYIPADEMLIDNGGLLSIETAELGLAEHSAFSIKTFTDFDVDPLSSVTAAMTDLDNREVAIVQLVARPMPFSWRRKAERVLTRFEKTGRKPSHLPEWTNFFSGFLGTIFFVIDEIISGIFFRKPEFKDAKHSKTSLDGDRQKEMGEKTKRPPFSFQIRILVATPYDKQEAQMRVRNMIASFNDFEGPYNGLQKEFILNKKRTLSRMRNRHLQFLNNDDVVSTLELAGLAHLPNKNMKTPGLKKILSKKQEAPINLSDENSFAVAEFRDGRTPIGLDEKARMRHIYVTGMTGVGN</sequence>
<keyword evidence="1" id="KW-0472">Membrane</keyword>
<accession>A0A9X6STK7</accession>
<evidence type="ECO:0000256" key="1">
    <source>
        <dbReference type="SAM" id="Phobius"/>
    </source>
</evidence>
<gene>
    <name evidence="3" type="ORF">CON36_31555</name>
</gene>